<dbReference type="GO" id="GO:0006574">
    <property type="term" value="P:L-valine catabolic process"/>
    <property type="evidence" value="ECO:0007669"/>
    <property type="project" value="TreeGrafter"/>
</dbReference>
<dbReference type="RefSeq" id="WP_009602283.1">
    <property type="nucleotide sequence ID" value="NZ_AEIU01000088.1"/>
</dbReference>
<dbReference type="Gene3D" id="3.90.226.10">
    <property type="entry name" value="2-enoyl-CoA Hydratase, Chain A, domain 1"/>
    <property type="match status" value="1"/>
</dbReference>
<dbReference type="EC" id="3.1.2.4" evidence="2"/>
<evidence type="ECO:0000259" key="4">
    <source>
        <dbReference type="Pfam" id="PF16113"/>
    </source>
</evidence>
<dbReference type="GO" id="GO:0005829">
    <property type="term" value="C:cytosol"/>
    <property type="evidence" value="ECO:0007669"/>
    <property type="project" value="TreeGrafter"/>
</dbReference>
<comment type="caution">
    <text evidence="5">The sequence shown here is derived from an EMBL/GenBank/DDBJ whole genome shotgun (WGS) entry which is preliminary data.</text>
</comment>
<protein>
    <recommendedName>
        <fullName evidence="2">3-hydroxyisobutyryl-CoA hydrolase</fullName>
        <ecNumber evidence="2">3.1.2.4</ecNumber>
    </recommendedName>
</protein>
<accession>E3BME9</accession>
<keyword evidence="3" id="KW-0378">Hydrolase</keyword>
<dbReference type="OrthoDB" id="9790967at2"/>
<reference evidence="5 6" key="1">
    <citation type="journal article" date="2012" name="Int. J. Syst. Evol. Microbiol.">
        <title>Vibrio caribbeanicus sp. nov., isolated from the marine sponge Scleritoderma cyanea.</title>
        <authorList>
            <person name="Hoffmann M."/>
            <person name="Monday S.R."/>
            <person name="Allard M.W."/>
            <person name="Strain E.A."/>
            <person name="Whittaker P."/>
            <person name="Naum M."/>
            <person name="McCarthy P.J."/>
            <person name="Lopez J.V."/>
            <person name="Fischer M."/>
            <person name="Brown E.W."/>
        </authorList>
    </citation>
    <scope>NUCLEOTIDE SEQUENCE [LARGE SCALE GENOMIC DNA]</scope>
    <source>
        <strain evidence="5 6">ATCC BAA-2122</strain>
    </source>
</reference>
<dbReference type="GO" id="GO:0003860">
    <property type="term" value="F:3-hydroxyisobutyryl-CoA hydrolase activity"/>
    <property type="evidence" value="ECO:0007669"/>
    <property type="project" value="UniProtKB-EC"/>
</dbReference>
<dbReference type="AlphaFoldDB" id="E3BME9"/>
<sequence length="376" mass="42294">MSDTVEFIELACSNNEHKIGVATLDNPSSLNALSFDMLVSLKDKLELWHNDESIICVVIQGSGEKAFCAGGDIRTMYNVMRDTDDEQTQEFCTTFFTVEYQCDYLIHTYSKPVIAWGEGIVMGGGMGLFMASSHRVVTPKSRLAMPEISIGLYPDVGGTYFLNRLNHNIGMFLGMTGIMVNASDAKELKMANHLLLSEDKPALVEQLQMVDWNTCIDSYEAVSDLLETMETNVADKMPEHQLLPFMDRIESACRPDGIENVVNRILTLEIKEPWFETAKSNLLSGSPITAHICYRQLTQLEGLSLADCFRTELNLSVRSSLLGEFQEGVRARLIDKDGSPNWRYSNVSEVDKKMIDQMFTPLWDKEEHPLSQLGQF</sequence>
<dbReference type="Pfam" id="PF16113">
    <property type="entry name" value="ECH_2"/>
    <property type="match status" value="1"/>
</dbReference>
<feature type="domain" description="Enoyl-CoA hydratase/isomerase" evidence="4">
    <location>
        <begin position="19"/>
        <end position="359"/>
    </location>
</feature>
<dbReference type="CDD" id="cd06558">
    <property type="entry name" value="crotonase-like"/>
    <property type="match status" value="1"/>
</dbReference>
<dbReference type="EMBL" id="AEIU01000088">
    <property type="protein sequence ID" value="EFP95694.1"/>
    <property type="molecule type" value="Genomic_DNA"/>
</dbReference>
<dbReference type="NCBIfam" id="NF004127">
    <property type="entry name" value="PRK05617.1"/>
    <property type="match status" value="1"/>
</dbReference>
<comment type="catalytic activity">
    <reaction evidence="1">
        <text>3-hydroxy-2-methylpropanoyl-CoA + H2O = 3-hydroxy-2-methylpropanoate + CoA + H(+)</text>
        <dbReference type="Rhea" id="RHEA:20888"/>
        <dbReference type="ChEBI" id="CHEBI:11805"/>
        <dbReference type="ChEBI" id="CHEBI:15377"/>
        <dbReference type="ChEBI" id="CHEBI:15378"/>
        <dbReference type="ChEBI" id="CHEBI:57287"/>
        <dbReference type="ChEBI" id="CHEBI:57340"/>
        <dbReference type="EC" id="3.1.2.4"/>
    </reaction>
</comment>
<dbReference type="PANTHER" id="PTHR43176">
    <property type="entry name" value="3-HYDROXYISOBUTYRYL-COA HYDROLASE-RELATED"/>
    <property type="match status" value="1"/>
</dbReference>
<evidence type="ECO:0000313" key="6">
    <source>
        <dbReference type="Proteomes" id="UP000002943"/>
    </source>
</evidence>
<dbReference type="InterPro" id="IPR029045">
    <property type="entry name" value="ClpP/crotonase-like_dom_sf"/>
</dbReference>
<dbReference type="InterPro" id="IPR032259">
    <property type="entry name" value="HIBYL-CoA-H"/>
</dbReference>
<organism evidence="5 6">
    <name type="scientific">Vibrio caribbeanicus ATCC BAA-2122</name>
    <dbReference type="NCBI Taxonomy" id="796620"/>
    <lineage>
        <taxon>Bacteria</taxon>
        <taxon>Pseudomonadati</taxon>
        <taxon>Pseudomonadota</taxon>
        <taxon>Gammaproteobacteria</taxon>
        <taxon>Vibrionales</taxon>
        <taxon>Vibrionaceae</taxon>
        <taxon>Vibrio</taxon>
    </lineage>
</organism>
<dbReference type="eggNOG" id="COG1024">
    <property type="taxonomic scope" value="Bacteria"/>
</dbReference>
<dbReference type="Proteomes" id="UP000002943">
    <property type="component" value="Unassembled WGS sequence"/>
</dbReference>
<gene>
    <name evidence="5" type="ORF">VIBC2010_17125</name>
</gene>
<name>E3BME9_9VIBR</name>
<dbReference type="PANTHER" id="PTHR43176:SF3">
    <property type="entry name" value="3-HYDROXYISOBUTYRYL-COA HYDROLASE, MITOCHONDRIAL"/>
    <property type="match status" value="1"/>
</dbReference>
<dbReference type="InterPro" id="IPR045004">
    <property type="entry name" value="ECH_dom"/>
</dbReference>
<dbReference type="SUPFAM" id="SSF52096">
    <property type="entry name" value="ClpP/crotonase"/>
    <property type="match status" value="1"/>
</dbReference>
<dbReference type="STRING" id="796620.VIBC2010_17125"/>
<evidence type="ECO:0000256" key="3">
    <source>
        <dbReference type="ARBA" id="ARBA00022801"/>
    </source>
</evidence>
<keyword evidence="6" id="KW-1185">Reference proteome</keyword>
<evidence type="ECO:0000256" key="1">
    <source>
        <dbReference type="ARBA" id="ARBA00001709"/>
    </source>
</evidence>
<proteinExistence type="predicted"/>
<evidence type="ECO:0000313" key="5">
    <source>
        <dbReference type="EMBL" id="EFP95694.1"/>
    </source>
</evidence>
<evidence type="ECO:0000256" key="2">
    <source>
        <dbReference type="ARBA" id="ARBA00011915"/>
    </source>
</evidence>